<dbReference type="PANTHER" id="PTHR43918">
    <property type="entry name" value="ACETYLCHOLINESTERASE"/>
    <property type="match status" value="1"/>
</dbReference>
<dbReference type="GO" id="GO:0019695">
    <property type="term" value="P:choline metabolic process"/>
    <property type="evidence" value="ECO:0007669"/>
    <property type="project" value="TreeGrafter"/>
</dbReference>
<dbReference type="GO" id="GO:0006581">
    <property type="term" value="P:acetylcholine catabolic process"/>
    <property type="evidence" value="ECO:0007669"/>
    <property type="project" value="TreeGrafter"/>
</dbReference>
<keyword evidence="2 3" id="KW-0378">Hydrolase</keyword>
<proteinExistence type="inferred from homology"/>
<evidence type="ECO:0000256" key="3">
    <source>
        <dbReference type="RuleBase" id="RU361235"/>
    </source>
</evidence>
<organism evidence="6 7">
    <name type="scientific">Sanguibacter keddieii (strain ATCC 51767 / DSM 10542 / NCFB 3025 / ST-74)</name>
    <dbReference type="NCBI Taxonomy" id="446469"/>
    <lineage>
        <taxon>Bacteria</taxon>
        <taxon>Bacillati</taxon>
        <taxon>Actinomycetota</taxon>
        <taxon>Actinomycetes</taxon>
        <taxon>Micrococcales</taxon>
        <taxon>Sanguibacteraceae</taxon>
        <taxon>Sanguibacter</taxon>
    </lineage>
</organism>
<feature type="domain" description="Carboxylesterase type B" evidence="5">
    <location>
        <begin position="23"/>
        <end position="510"/>
    </location>
</feature>
<evidence type="ECO:0000256" key="1">
    <source>
        <dbReference type="ARBA" id="ARBA00005964"/>
    </source>
</evidence>
<dbReference type="InterPro" id="IPR002018">
    <property type="entry name" value="CarbesteraseB"/>
</dbReference>
<dbReference type="EC" id="3.1.1.-" evidence="3"/>
<dbReference type="ESTHER" id="sanks-d1bec0">
    <property type="family name" value="Carb_B_Bacteria"/>
</dbReference>
<dbReference type="EMBL" id="CP001819">
    <property type="protein sequence ID" value="ACZ21198.1"/>
    <property type="molecule type" value="Genomic_DNA"/>
</dbReference>
<keyword evidence="7" id="KW-1185">Reference proteome</keyword>
<evidence type="ECO:0000313" key="7">
    <source>
        <dbReference type="Proteomes" id="UP000000322"/>
    </source>
</evidence>
<dbReference type="STRING" id="446469.Sked_12560"/>
<evidence type="ECO:0000256" key="2">
    <source>
        <dbReference type="ARBA" id="ARBA00022801"/>
    </source>
</evidence>
<dbReference type="GO" id="GO:0005615">
    <property type="term" value="C:extracellular space"/>
    <property type="evidence" value="ECO:0007669"/>
    <property type="project" value="TreeGrafter"/>
</dbReference>
<dbReference type="OrthoDB" id="3199405at2"/>
<dbReference type="InterPro" id="IPR019826">
    <property type="entry name" value="Carboxylesterase_B_AS"/>
</dbReference>
<accession>D1BEC0</accession>
<evidence type="ECO:0000256" key="4">
    <source>
        <dbReference type="SAM" id="MobiDB-lite"/>
    </source>
</evidence>
<dbReference type="Gene3D" id="3.40.50.1820">
    <property type="entry name" value="alpha/beta hydrolase"/>
    <property type="match status" value="1"/>
</dbReference>
<dbReference type="InterPro" id="IPR029058">
    <property type="entry name" value="AB_hydrolase_fold"/>
</dbReference>
<dbReference type="Proteomes" id="UP000000322">
    <property type="component" value="Chromosome"/>
</dbReference>
<evidence type="ECO:0000259" key="5">
    <source>
        <dbReference type="Pfam" id="PF00135"/>
    </source>
</evidence>
<dbReference type="GO" id="GO:0005886">
    <property type="term" value="C:plasma membrane"/>
    <property type="evidence" value="ECO:0007669"/>
    <property type="project" value="TreeGrafter"/>
</dbReference>
<dbReference type="HOGENOM" id="CLU_006586_16_4_11"/>
<evidence type="ECO:0000313" key="6">
    <source>
        <dbReference type="EMBL" id="ACZ21198.1"/>
    </source>
</evidence>
<feature type="region of interest" description="Disordered" evidence="4">
    <location>
        <begin position="74"/>
        <end position="101"/>
    </location>
</feature>
<dbReference type="AlphaFoldDB" id="D1BEC0"/>
<dbReference type="GO" id="GO:0003990">
    <property type="term" value="F:acetylcholinesterase activity"/>
    <property type="evidence" value="ECO:0007669"/>
    <property type="project" value="TreeGrafter"/>
</dbReference>
<name>D1BEC0_SANKS</name>
<dbReference type="Pfam" id="PF00135">
    <property type="entry name" value="COesterase"/>
    <property type="match status" value="1"/>
</dbReference>
<dbReference type="SUPFAM" id="SSF53474">
    <property type="entry name" value="alpha/beta-Hydrolases"/>
    <property type="match status" value="1"/>
</dbReference>
<protein>
    <recommendedName>
        <fullName evidence="3">Carboxylic ester hydrolase</fullName>
        <ecNumber evidence="3">3.1.1.-</ecNumber>
    </recommendedName>
</protein>
<dbReference type="InterPro" id="IPR050654">
    <property type="entry name" value="AChE-related_enzymes"/>
</dbReference>
<dbReference type="eggNOG" id="COG2272">
    <property type="taxonomic scope" value="Bacteria"/>
</dbReference>
<reference evidence="6 7" key="1">
    <citation type="journal article" date="2009" name="Stand. Genomic Sci.">
        <title>Complete genome sequence of Sanguibacter keddieii type strain (ST-74).</title>
        <authorList>
            <person name="Ivanova N."/>
            <person name="Sikorski J."/>
            <person name="Sims D."/>
            <person name="Brettin T."/>
            <person name="Detter J.C."/>
            <person name="Han C."/>
            <person name="Lapidus A."/>
            <person name="Copeland A."/>
            <person name="Glavina Del Rio T."/>
            <person name="Nolan M."/>
            <person name="Chen F."/>
            <person name="Lucas S."/>
            <person name="Tice H."/>
            <person name="Cheng J.F."/>
            <person name="Bruce D."/>
            <person name="Goodwin L."/>
            <person name="Pitluck S."/>
            <person name="Pati A."/>
            <person name="Mavromatis K."/>
            <person name="Chen A."/>
            <person name="Palaniappan K."/>
            <person name="D'haeseleer P."/>
            <person name="Chain P."/>
            <person name="Bristow J."/>
            <person name="Eisen J.A."/>
            <person name="Markowitz V."/>
            <person name="Hugenholtz P."/>
            <person name="Goker M."/>
            <person name="Pukall R."/>
            <person name="Klenk H.P."/>
            <person name="Kyrpides N.C."/>
        </authorList>
    </citation>
    <scope>NUCLEOTIDE SEQUENCE [LARGE SCALE GENOMIC DNA]</scope>
    <source>
        <strain evidence="7">ATCC 51767 / DSM 10542 / NCFB 3025 / ST-74</strain>
    </source>
</reference>
<gene>
    <name evidence="6" type="ordered locus">Sked_12560</name>
</gene>
<comment type="similarity">
    <text evidence="1 3">Belongs to the type-B carboxylesterase/lipase family.</text>
</comment>
<dbReference type="KEGG" id="ske:Sked_12560"/>
<sequence length="531" mass="56217">MATSSTTTTGQRRTLDAHDTDGLVVRTVAGQVEGRTQPVREGECRVWFGVPFGDLPPDSTRFRAASEPQRWTGVRDCVTSGPRAPQADRPGDVRAASHPQSERDCLTVNVWAPPASRGGGHPVLVWFHGGGFTGGSTADPSAAGDVLAAEHDVVVVHAAYRLGVLGALTLDHLLGDAFARSGSAGLGDQVQALRWVRENIEEFGGDPGSVTIAGESAGGSSVSTLLGTPAALPLVHRGIVQSGPHRAVSREQGIETTDRVLDALGLRRADAGTLLGAPVRDLLRAQGAVLADLARSAPSERVVPFVPVIGSDLLPADPAGDGTHFADGIDLLAGTALDEAALFLFGARGRSGEDNQRTLDDLLARQPAPDAAVTWAAAFEADTRTAATGYPALEAYLTDLYYRAGTDRLLDSRVSAQGSTSAYLFTWRSDAVPELGAAHSIETPFVFGHLDRGTTRDLVGPDAPRDLSQAMTEAWATFVHTGRPAAAGLPDWPEHDPRRRATMLLGSESTVVDDPRPHLRRWWREAEVPRV</sequence>
<dbReference type="PANTHER" id="PTHR43918:SF4">
    <property type="entry name" value="CARBOXYLIC ESTER HYDROLASE"/>
    <property type="match status" value="1"/>
</dbReference>
<dbReference type="RefSeq" id="WP_012866267.1">
    <property type="nucleotide sequence ID" value="NC_013521.1"/>
</dbReference>
<dbReference type="PROSITE" id="PS00122">
    <property type="entry name" value="CARBOXYLESTERASE_B_1"/>
    <property type="match status" value="1"/>
</dbReference>